<gene>
    <name evidence="1" type="ORF">NO1_0569</name>
</gene>
<evidence type="ECO:0000313" key="2">
    <source>
        <dbReference type="Proteomes" id="UP000269352"/>
    </source>
</evidence>
<dbReference type="EMBL" id="BGZN01000006">
    <property type="protein sequence ID" value="GBR73136.1"/>
    <property type="molecule type" value="Genomic_DNA"/>
</dbReference>
<organism evidence="1 2">
    <name type="scientific">Termititenax aidoneus</name>
    <dbReference type="NCBI Taxonomy" id="2218524"/>
    <lineage>
        <taxon>Bacteria</taxon>
        <taxon>Bacillati</taxon>
        <taxon>Candidatus Margulisiibacteriota</taxon>
        <taxon>Candidatus Termititenacia</taxon>
        <taxon>Candidatus Termititenacales</taxon>
        <taxon>Candidatus Termititenacaceae</taxon>
        <taxon>Candidatus Termititenax</taxon>
    </lineage>
</organism>
<reference evidence="1 2" key="1">
    <citation type="journal article" date="2019" name="ISME J.">
        <title>Genome analyses of uncultured TG2/ZB3 bacteria in 'Margulisbacteria' specifically attached to ectosymbiotic spirochetes of protists in the termite gut.</title>
        <authorList>
            <person name="Utami Y.D."/>
            <person name="Kuwahara H."/>
            <person name="Igai K."/>
            <person name="Murakami T."/>
            <person name="Sugaya K."/>
            <person name="Morikawa T."/>
            <person name="Nagura Y."/>
            <person name="Yuki M."/>
            <person name="Deevong P."/>
            <person name="Inoue T."/>
            <person name="Kihara K."/>
            <person name="Lo N."/>
            <person name="Yamada A."/>
            <person name="Ohkuma M."/>
            <person name="Hongoh Y."/>
        </authorList>
    </citation>
    <scope>NUCLEOTIDE SEQUENCE [LARGE SCALE GENOMIC DNA]</scope>
    <source>
        <strain evidence="1">NkOx7-01</strain>
    </source>
</reference>
<accession>A0A388T9C2</accession>
<protein>
    <submittedName>
        <fullName evidence="1">Uncharacterized protein</fullName>
    </submittedName>
</protein>
<dbReference type="Proteomes" id="UP000269352">
    <property type="component" value="Unassembled WGS sequence"/>
</dbReference>
<name>A0A388T9C2_TERA1</name>
<keyword evidence="2" id="KW-1185">Reference proteome</keyword>
<dbReference type="AlphaFoldDB" id="A0A388T9C2"/>
<proteinExistence type="predicted"/>
<sequence length="71" mass="8193">MTRWECLTWANSKDSYGWLVKQQADFDWALPQHYGYSCDLSLYVRARLLPDGTGIDENTLTDFSVEVDDGK</sequence>
<comment type="caution">
    <text evidence="1">The sequence shown here is derived from an EMBL/GenBank/DDBJ whole genome shotgun (WGS) entry which is preliminary data.</text>
</comment>
<evidence type="ECO:0000313" key="1">
    <source>
        <dbReference type="EMBL" id="GBR73136.1"/>
    </source>
</evidence>